<evidence type="ECO:0000256" key="6">
    <source>
        <dbReference type="SAM" id="Phobius"/>
    </source>
</evidence>
<keyword evidence="6" id="KW-0812">Transmembrane</keyword>
<evidence type="ECO:0000313" key="8">
    <source>
        <dbReference type="EMBL" id="KAK7283794.1"/>
    </source>
</evidence>
<feature type="region of interest" description="Disordered" evidence="5">
    <location>
        <begin position="1"/>
        <end position="21"/>
    </location>
</feature>
<dbReference type="PROSITE" id="PS51999">
    <property type="entry name" value="ZF_GRF"/>
    <property type="match status" value="1"/>
</dbReference>
<organism evidence="8 9">
    <name type="scientific">Crotalaria pallida</name>
    <name type="common">Smooth rattlebox</name>
    <name type="synonym">Crotalaria striata</name>
    <dbReference type="NCBI Taxonomy" id="3830"/>
    <lineage>
        <taxon>Eukaryota</taxon>
        <taxon>Viridiplantae</taxon>
        <taxon>Streptophyta</taxon>
        <taxon>Embryophyta</taxon>
        <taxon>Tracheophyta</taxon>
        <taxon>Spermatophyta</taxon>
        <taxon>Magnoliopsida</taxon>
        <taxon>eudicotyledons</taxon>
        <taxon>Gunneridae</taxon>
        <taxon>Pentapetalae</taxon>
        <taxon>rosids</taxon>
        <taxon>fabids</taxon>
        <taxon>Fabales</taxon>
        <taxon>Fabaceae</taxon>
        <taxon>Papilionoideae</taxon>
        <taxon>50 kb inversion clade</taxon>
        <taxon>genistoids sensu lato</taxon>
        <taxon>core genistoids</taxon>
        <taxon>Crotalarieae</taxon>
        <taxon>Crotalaria</taxon>
    </lineage>
</organism>
<accession>A0AAN9IPP6</accession>
<evidence type="ECO:0000256" key="4">
    <source>
        <dbReference type="PROSITE-ProRule" id="PRU01343"/>
    </source>
</evidence>
<name>A0AAN9IPP6_CROPI</name>
<gene>
    <name evidence="8" type="ORF">RIF29_13540</name>
</gene>
<evidence type="ECO:0000259" key="7">
    <source>
        <dbReference type="PROSITE" id="PS51999"/>
    </source>
</evidence>
<comment type="caution">
    <text evidence="8">The sequence shown here is derived from an EMBL/GenBank/DDBJ whole genome shotgun (WGS) entry which is preliminary data.</text>
</comment>
<dbReference type="InterPro" id="IPR010666">
    <property type="entry name" value="Znf_GRF"/>
</dbReference>
<dbReference type="PANTHER" id="PTHR33248">
    <property type="entry name" value="ZINC ION-BINDING PROTEIN"/>
    <property type="match status" value="1"/>
</dbReference>
<dbReference type="AlphaFoldDB" id="A0AAN9IPP6"/>
<sequence>MSSMRPGSSCSCSSSLASKHYSKDPPLCKCGVEALLRISRTAEHYGWRFWGCRFYQKDKKDSGCGYFEWFNDDDDEKERVIRGQRMKIGELQAALDATRSELSSALIELKLKKKEVKGMKRDAIQGIVWRNILSILCLLMFALNLYLIRV</sequence>
<keyword evidence="3" id="KW-0862">Zinc</keyword>
<dbReference type="Proteomes" id="UP001372338">
    <property type="component" value="Unassembled WGS sequence"/>
</dbReference>
<feature type="transmembrane region" description="Helical" evidence="6">
    <location>
        <begin position="127"/>
        <end position="148"/>
    </location>
</feature>
<feature type="domain" description="GRF-type" evidence="7">
    <location>
        <begin position="28"/>
        <end position="73"/>
    </location>
</feature>
<reference evidence="8 9" key="1">
    <citation type="submission" date="2024-01" db="EMBL/GenBank/DDBJ databases">
        <title>The genomes of 5 underutilized Papilionoideae crops provide insights into root nodulation and disease resistanc.</title>
        <authorList>
            <person name="Yuan L."/>
        </authorList>
    </citation>
    <scope>NUCLEOTIDE SEQUENCE [LARGE SCALE GENOMIC DNA]</scope>
    <source>
        <strain evidence="8">ZHUSHIDOU_FW_LH</strain>
        <tissue evidence="8">Leaf</tissue>
    </source>
</reference>
<proteinExistence type="predicted"/>
<keyword evidence="1" id="KW-0479">Metal-binding</keyword>
<evidence type="ECO:0000256" key="5">
    <source>
        <dbReference type="SAM" id="MobiDB-lite"/>
    </source>
</evidence>
<dbReference type="EMBL" id="JAYWIO010000002">
    <property type="protein sequence ID" value="KAK7283794.1"/>
    <property type="molecule type" value="Genomic_DNA"/>
</dbReference>
<feature type="compositionally biased region" description="Low complexity" evidence="5">
    <location>
        <begin position="1"/>
        <end position="19"/>
    </location>
</feature>
<evidence type="ECO:0000256" key="3">
    <source>
        <dbReference type="ARBA" id="ARBA00022833"/>
    </source>
</evidence>
<keyword evidence="2 4" id="KW-0863">Zinc-finger</keyword>
<dbReference type="GO" id="GO:0008270">
    <property type="term" value="F:zinc ion binding"/>
    <property type="evidence" value="ECO:0007669"/>
    <property type="project" value="UniProtKB-KW"/>
</dbReference>
<dbReference type="Pfam" id="PF06839">
    <property type="entry name" value="Zn_ribbon_GRF"/>
    <property type="match status" value="1"/>
</dbReference>
<evidence type="ECO:0000256" key="1">
    <source>
        <dbReference type="ARBA" id="ARBA00022723"/>
    </source>
</evidence>
<evidence type="ECO:0000313" key="9">
    <source>
        <dbReference type="Proteomes" id="UP001372338"/>
    </source>
</evidence>
<keyword evidence="6" id="KW-1133">Transmembrane helix</keyword>
<evidence type="ECO:0000256" key="2">
    <source>
        <dbReference type="ARBA" id="ARBA00022771"/>
    </source>
</evidence>
<protein>
    <recommendedName>
        <fullName evidence="7">GRF-type domain-containing protein</fullName>
    </recommendedName>
</protein>
<keyword evidence="9" id="KW-1185">Reference proteome</keyword>
<keyword evidence="6" id="KW-0472">Membrane</keyword>